<dbReference type="Pfam" id="PF24883">
    <property type="entry name" value="NPHP3_N"/>
    <property type="match status" value="1"/>
</dbReference>
<dbReference type="InterPro" id="IPR054471">
    <property type="entry name" value="GPIID_WHD"/>
</dbReference>
<dbReference type="Pfam" id="PF22939">
    <property type="entry name" value="WHD_GPIID"/>
    <property type="match status" value="1"/>
</dbReference>
<dbReference type="PANTHER" id="PTHR10039:SF14">
    <property type="entry name" value="NACHT DOMAIN-CONTAINING PROTEIN"/>
    <property type="match status" value="1"/>
</dbReference>
<sequence length="430" mass="49012">MSSRLKGTCEWIFTHPAYTAWISEEHGDERSKVLWISAPAGFGKTVLCTRVVEHLKGSEPFPVVYFFASPHAQSGGEPSFIVRSWIAQMAQLDSDVLGLVQKHVVAGQRASEPIVWSLFRCIVSGIRGCAFALDGFDEYSRARNARARFLRELKEATAGTASRILIMSRNETDIESELSTNTDEEAGHIIAQCRITKEDVQNDVSLFSKSVVDEKLPKKDDRLRQDLAERLTKKCEGMFLWIKLQQDQLQSGKNAKRLRTIVEDMPVGLHRTYKRNWEVIQNHVPENRKRALAILEWTIYAFRPLTVAEVTEALIVERDDDSAMLQWDDLPDEIDEEYITNDIINTCGGLVETRAKRPEDGARLRTIHLIHQSVREFLLPTVSPGSLNVTKSYLIRTQPSCQIEQHEHLAMICLTFLDNEDAWQRYTAQN</sequence>
<dbReference type="AlphaFoldDB" id="A0A6A6ZCW2"/>
<dbReference type="Proteomes" id="UP000799424">
    <property type="component" value="Unassembled WGS sequence"/>
</dbReference>
<keyword evidence="1" id="KW-0677">Repeat</keyword>
<feature type="domain" description="GPI inositol-deacylase winged helix" evidence="2">
    <location>
        <begin position="287"/>
        <end position="379"/>
    </location>
</feature>
<dbReference type="SUPFAM" id="SSF52540">
    <property type="entry name" value="P-loop containing nucleoside triphosphate hydrolases"/>
    <property type="match status" value="1"/>
</dbReference>
<evidence type="ECO:0000259" key="2">
    <source>
        <dbReference type="Pfam" id="PF22939"/>
    </source>
</evidence>
<keyword evidence="5" id="KW-1185">Reference proteome</keyword>
<evidence type="ECO:0000313" key="4">
    <source>
        <dbReference type="EMBL" id="KAF2818037.1"/>
    </source>
</evidence>
<dbReference type="OrthoDB" id="194358at2759"/>
<protein>
    <submittedName>
        <fullName evidence="4">Uncharacterized protein</fullName>
    </submittedName>
</protein>
<dbReference type="PANTHER" id="PTHR10039">
    <property type="entry name" value="AMELOGENIN"/>
    <property type="match status" value="1"/>
</dbReference>
<gene>
    <name evidence="4" type="ORF">CC86DRAFT_310117</name>
</gene>
<reference evidence="4" key="1">
    <citation type="journal article" date="2020" name="Stud. Mycol.">
        <title>101 Dothideomycetes genomes: a test case for predicting lifestyles and emergence of pathogens.</title>
        <authorList>
            <person name="Haridas S."/>
            <person name="Albert R."/>
            <person name="Binder M."/>
            <person name="Bloem J."/>
            <person name="Labutti K."/>
            <person name="Salamov A."/>
            <person name="Andreopoulos B."/>
            <person name="Baker S."/>
            <person name="Barry K."/>
            <person name="Bills G."/>
            <person name="Bluhm B."/>
            <person name="Cannon C."/>
            <person name="Castanera R."/>
            <person name="Culley D."/>
            <person name="Daum C."/>
            <person name="Ezra D."/>
            <person name="Gonzalez J."/>
            <person name="Henrissat B."/>
            <person name="Kuo A."/>
            <person name="Liang C."/>
            <person name="Lipzen A."/>
            <person name="Lutzoni F."/>
            <person name="Magnuson J."/>
            <person name="Mondo S."/>
            <person name="Nolan M."/>
            <person name="Ohm R."/>
            <person name="Pangilinan J."/>
            <person name="Park H.-J."/>
            <person name="Ramirez L."/>
            <person name="Alfaro M."/>
            <person name="Sun H."/>
            <person name="Tritt A."/>
            <person name="Yoshinaga Y."/>
            <person name="Zwiers L.-H."/>
            <person name="Turgeon B."/>
            <person name="Goodwin S."/>
            <person name="Spatafora J."/>
            <person name="Crous P."/>
            <person name="Grigoriev I."/>
        </authorList>
    </citation>
    <scope>NUCLEOTIDE SEQUENCE</scope>
    <source>
        <strain evidence="4">CBS 113818</strain>
    </source>
</reference>
<evidence type="ECO:0000259" key="3">
    <source>
        <dbReference type="Pfam" id="PF24883"/>
    </source>
</evidence>
<dbReference type="InterPro" id="IPR027417">
    <property type="entry name" value="P-loop_NTPase"/>
</dbReference>
<proteinExistence type="predicted"/>
<evidence type="ECO:0000313" key="5">
    <source>
        <dbReference type="Proteomes" id="UP000799424"/>
    </source>
</evidence>
<accession>A0A6A6ZCW2</accession>
<evidence type="ECO:0000256" key="1">
    <source>
        <dbReference type="ARBA" id="ARBA00022737"/>
    </source>
</evidence>
<dbReference type="InterPro" id="IPR056884">
    <property type="entry name" value="NPHP3-like_N"/>
</dbReference>
<feature type="domain" description="Nephrocystin 3-like N-terminal" evidence="3">
    <location>
        <begin position="7"/>
        <end position="169"/>
    </location>
</feature>
<feature type="non-terminal residue" evidence="4">
    <location>
        <position position="430"/>
    </location>
</feature>
<dbReference type="Gene3D" id="3.40.50.300">
    <property type="entry name" value="P-loop containing nucleotide triphosphate hydrolases"/>
    <property type="match status" value="1"/>
</dbReference>
<organism evidence="4 5">
    <name type="scientific">Ophiobolus disseminans</name>
    <dbReference type="NCBI Taxonomy" id="1469910"/>
    <lineage>
        <taxon>Eukaryota</taxon>
        <taxon>Fungi</taxon>
        <taxon>Dikarya</taxon>
        <taxon>Ascomycota</taxon>
        <taxon>Pezizomycotina</taxon>
        <taxon>Dothideomycetes</taxon>
        <taxon>Pleosporomycetidae</taxon>
        <taxon>Pleosporales</taxon>
        <taxon>Pleosporineae</taxon>
        <taxon>Phaeosphaeriaceae</taxon>
        <taxon>Ophiobolus</taxon>
    </lineage>
</organism>
<name>A0A6A6ZCW2_9PLEO</name>
<dbReference type="EMBL" id="MU006276">
    <property type="protein sequence ID" value="KAF2818037.1"/>
    <property type="molecule type" value="Genomic_DNA"/>
</dbReference>